<dbReference type="RefSeq" id="WP_271694817.1">
    <property type="nucleotide sequence ID" value="NZ_CP116394.1"/>
</dbReference>
<dbReference type="KEGG" id="wne:PIG85_04855"/>
<evidence type="ECO:0000313" key="2">
    <source>
        <dbReference type="Proteomes" id="UP001211044"/>
    </source>
</evidence>
<dbReference type="AlphaFoldDB" id="A0AB38XRM6"/>
<gene>
    <name evidence="1" type="ORF">PIG85_04855</name>
</gene>
<evidence type="ECO:0000313" key="1">
    <source>
        <dbReference type="EMBL" id="WCE46978.1"/>
    </source>
</evidence>
<reference evidence="1" key="1">
    <citation type="submission" date="2023-01" db="EMBL/GenBank/DDBJ databases">
        <title>Comparative Genomic Analysis of the Clinically-Derived Winkia Strain NY0527 Provides Evidence into the Taxonomic Reassignment of Winkia neuii and Characterizes Their Virulence Traits.</title>
        <authorList>
            <person name="Cai X."/>
            <person name="Peng Y."/>
            <person name="Li M."/>
            <person name="Qiu Y."/>
            <person name="Wang Y."/>
            <person name="Xu L."/>
            <person name="Hou Q."/>
        </authorList>
    </citation>
    <scope>NUCLEOTIDE SEQUENCE</scope>
    <source>
        <strain evidence="1">NY0527</strain>
    </source>
</reference>
<accession>A0AB38XRM6</accession>
<proteinExistence type="predicted"/>
<dbReference type="EMBL" id="CP116394">
    <property type="protein sequence ID" value="WCE46978.1"/>
    <property type="molecule type" value="Genomic_DNA"/>
</dbReference>
<dbReference type="Proteomes" id="UP001211044">
    <property type="component" value="Chromosome"/>
</dbReference>
<sequence>MKQRLLGLALGGAAAYLTQKLLPESESWIRQNFAGKPVSLRGGVASAITATACSAVTILARPRIGLAATALTAVSAGAGYFDDMDQGRHDGDHTAKGLGGHLGALREGHISSGLIKLGSIGAASAVAATVLPHRRGMLGCADWVAGTVLLAGGTNMINLLDLRPVRARKAVLATSIPTLLARGDASIIGAAATAAAAGGFSDDGRGKTMLGDTGANSLGALASFGAGLAMPLTGRYVAAALLVAATLASEKISFSEVIANSPILSRIDAWGRPDGV</sequence>
<evidence type="ECO:0008006" key="3">
    <source>
        <dbReference type="Google" id="ProtNLM"/>
    </source>
</evidence>
<protein>
    <recommendedName>
        <fullName evidence="3">UDP-N-acetylmuramyl pentapeptide phosphotransferase/UDP-N-acetylglucosamine-1-phosphate transferase</fullName>
    </recommendedName>
</protein>
<name>A0AB38XRM6_9ACTO</name>
<organism evidence="1 2">
    <name type="scientific">Winkia neuii subsp. anitrata</name>
    <dbReference type="NCBI Taxonomy" id="29318"/>
    <lineage>
        <taxon>Bacteria</taxon>
        <taxon>Bacillati</taxon>
        <taxon>Actinomycetota</taxon>
        <taxon>Actinomycetes</taxon>
        <taxon>Actinomycetales</taxon>
        <taxon>Actinomycetaceae</taxon>
        <taxon>Winkia</taxon>
    </lineage>
</organism>